<dbReference type="EMBL" id="JACXVP010000007">
    <property type="protein sequence ID" value="KAG5595103.1"/>
    <property type="molecule type" value="Genomic_DNA"/>
</dbReference>
<feature type="compositionally biased region" description="Basic and acidic residues" evidence="1">
    <location>
        <begin position="162"/>
        <end position="172"/>
    </location>
</feature>
<keyword evidence="3" id="KW-1185">Reference proteome</keyword>
<evidence type="ECO:0000256" key="1">
    <source>
        <dbReference type="SAM" id="MobiDB-lite"/>
    </source>
</evidence>
<organism evidence="2 3">
    <name type="scientific">Solanum commersonii</name>
    <name type="common">Commerson's wild potato</name>
    <name type="synonym">Commerson's nightshade</name>
    <dbReference type="NCBI Taxonomy" id="4109"/>
    <lineage>
        <taxon>Eukaryota</taxon>
        <taxon>Viridiplantae</taxon>
        <taxon>Streptophyta</taxon>
        <taxon>Embryophyta</taxon>
        <taxon>Tracheophyta</taxon>
        <taxon>Spermatophyta</taxon>
        <taxon>Magnoliopsida</taxon>
        <taxon>eudicotyledons</taxon>
        <taxon>Gunneridae</taxon>
        <taxon>Pentapetalae</taxon>
        <taxon>asterids</taxon>
        <taxon>lamiids</taxon>
        <taxon>Solanales</taxon>
        <taxon>Solanaceae</taxon>
        <taxon>Solanoideae</taxon>
        <taxon>Solaneae</taxon>
        <taxon>Solanum</taxon>
    </lineage>
</organism>
<accession>A0A9J5Y5C0</accession>
<dbReference type="AlphaFoldDB" id="A0A9J5Y5C0"/>
<reference evidence="2 3" key="1">
    <citation type="submission" date="2020-09" db="EMBL/GenBank/DDBJ databases">
        <title>De no assembly of potato wild relative species, Solanum commersonii.</title>
        <authorList>
            <person name="Cho K."/>
        </authorList>
    </citation>
    <scope>NUCLEOTIDE SEQUENCE [LARGE SCALE GENOMIC DNA]</scope>
    <source>
        <strain evidence="2">LZ3.2</strain>
        <tissue evidence="2">Leaf</tissue>
    </source>
</reference>
<proteinExistence type="predicted"/>
<evidence type="ECO:0000313" key="2">
    <source>
        <dbReference type="EMBL" id="KAG5595103.1"/>
    </source>
</evidence>
<dbReference type="Proteomes" id="UP000824120">
    <property type="component" value="Chromosome 7"/>
</dbReference>
<sequence>MHRHDQGEGFVVYGVDRVKHLTFRNEATRKEEQHYGPTGNKRVAPPRVVHQQWQKFELEITRLYTREANKIRKRAFITVASERKENLGPNFLGPKGNNRRILQPKTRELETSPVGDRKGRKAMDKDTRKQSRGCCSTESDDGDMSIIQTEERTVGDTNKGMQSERKRMEKAQSRYLTT</sequence>
<feature type="region of interest" description="Disordered" evidence="1">
    <location>
        <begin position="88"/>
        <end position="178"/>
    </location>
</feature>
<evidence type="ECO:0000313" key="3">
    <source>
        <dbReference type="Proteomes" id="UP000824120"/>
    </source>
</evidence>
<comment type="caution">
    <text evidence="2">The sequence shown here is derived from an EMBL/GenBank/DDBJ whole genome shotgun (WGS) entry which is preliminary data.</text>
</comment>
<protein>
    <submittedName>
        <fullName evidence="2">Uncharacterized protein</fullName>
    </submittedName>
</protein>
<name>A0A9J5Y5C0_SOLCO</name>
<feature type="compositionally biased region" description="Basic and acidic residues" evidence="1">
    <location>
        <begin position="105"/>
        <end position="129"/>
    </location>
</feature>
<gene>
    <name evidence="2" type="ORF">H5410_036335</name>
</gene>